<gene>
    <name evidence="4" type="ORF">NQ315_001453</name>
</gene>
<dbReference type="AlphaFoldDB" id="A0AAV8W9M6"/>
<evidence type="ECO:0000256" key="1">
    <source>
        <dbReference type="PROSITE-ProRule" id="PRU00453"/>
    </source>
</evidence>
<comment type="caution">
    <text evidence="4">The sequence shown here is derived from an EMBL/GenBank/DDBJ whole genome shotgun (WGS) entry which is preliminary data.</text>
</comment>
<protein>
    <recommendedName>
        <fullName evidence="3">HIT-type domain-containing protein</fullName>
    </recommendedName>
</protein>
<evidence type="ECO:0000259" key="3">
    <source>
        <dbReference type="PROSITE" id="PS51083"/>
    </source>
</evidence>
<keyword evidence="1" id="KW-0863">Zinc-finger</keyword>
<evidence type="ECO:0000256" key="2">
    <source>
        <dbReference type="SAM" id="MobiDB-lite"/>
    </source>
</evidence>
<feature type="domain" description="HIT-type" evidence="3">
    <location>
        <begin position="5"/>
        <end position="37"/>
    </location>
</feature>
<sequence length="139" mass="16022">MNKICDICHKDGLYKCPTCLIFYCSLACCKVHRRAKCDVLKFDSDEEEFECVEKKRRKKDEDYPEKTVKMPKKSEQSNGLLGSSHSRNLPVTIDEAENVEEVLEKSEQEPLFEVIIGDKVIEPRIEDDEPQPQANEDAL</sequence>
<feature type="compositionally biased region" description="Polar residues" evidence="2">
    <location>
        <begin position="76"/>
        <end position="87"/>
    </location>
</feature>
<keyword evidence="1" id="KW-0479">Metal-binding</keyword>
<keyword evidence="5" id="KW-1185">Reference proteome</keyword>
<feature type="compositionally biased region" description="Basic and acidic residues" evidence="2">
    <location>
        <begin position="59"/>
        <end position="75"/>
    </location>
</feature>
<proteinExistence type="predicted"/>
<name>A0AAV8W9M6_9CUCU</name>
<dbReference type="CDD" id="cd23024">
    <property type="entry name" value="zf-HIT_ZNHIT2-3"/>
    <property type="match status" value="1"/>
</dbReference>
<dbReference type="SUPFAM" id="SSF144232">
    <property type="entry name" value="HIT/MYND zinc finger-like"/>
    <property type="match status" value="1"/>
</dbReference>
<keyword evidence="1" id="KW-0862">Zinc</keyword>
<dbReference type="Proteomes" id="UP001159042">
    <property type="component" value="Unassembled WGS sequence"/>
</dbReference>
<dbReference type="Pfam" id="PF04438">
    <property type="entry name" value="zf-HIT"/>
    <property type="match status" value="1"/>
</dbReference>
<evidence type="ECO:0000313" key="5">
    <source>
        <dbReference type="Proteomes" id="UP001159042"/>
    </source>
</evidence>
<dbReference type="PROSITE" id="PS51083">
    <property type="entry name" value="ZF_HIT"/>
    <property type="match status" value="1"/>
</dbReference>
<dbReference type="GO" id="GO:0008270">
    <property type="term" value="F:zinc ion binding"/>
    <property type="evidence" value="ECO:0007669"/>
    <property type="project" value="UniProtKB-UniRule"/>
</dbReference>
<dbReference type="InterPro" id="IPR007529">
    <property type="entry name" value="Znf_HIT"/>
</dbReference>
<evidence type="ECO:0000313" key="4">
    <source>
        <dbReference type="EMBL" id="KAJ8922911.1"/>
    </source>
</evidence>
<dbReference type="EMBL" id="JANEYG010000005">
    <property type="protein sequence ID" value="KAJ8922911.1"/>
    <property type="molecule type" value="Genomic_DNA"/>
</dbReference>
<feature type="region of interest" description="Disordered" evidence="2">
    <location>
        <begin position="55"/>
        <end position="87"/>
    </location>
</feature>
<organism evidence="4 5">
    <name type="scientific">Exocentrus adspersus</name>
    <dbReference type="NCBI Taxonomy" id="1586481"/>
    <lineage>
        <taxon>Eukaryota</taxon>
        <taxon>Metazoa</taxon>
        <taxon>Ecdysozoa</taxon>
        <taxon>Arthropoda</taxon>
        <taxon>Hexapoda</taxon>
        <taxon>Insecta</taxon>
        <taxon>Pterygota</taxon>
        <taxon>Neoptera</taxon>
        <taxon>Endopterygota</taxon>
        <taxon>Coleoptera</taxon>
        <taxon>Polyphaga</taxon>
        <taxon>Cucujiformia</taxon>
        <taxon>Chrysomeloidea</taxon>
        <taxon>Cerambycidae</taxon>
        <taxon>Lamiinae</taxon>
        <taxon>Acanthocinini</taxon>
        <taxon>Exocentrus</taxon>
    </lineage>
</organism>
<accession>A0AAV8W9M6</accession>
<reference evidence="4 5" key="1">
    <citation type="journal article" date="2023" name="Insect Mol. Biol.">
        <title>Genome sequencing provides insights into the evolution of gene families encoding plant cell wall-degrading enzymes in longhorned beetles.</title>
        <authorList>
            <person name="Shin N.R."/>
            <person name="Okamura Y."/>
            <person name="Kirsch R."/>
            <person name="Pauchet Y."/>
        </authorList>
    </citation>
    <scope>NUCLEOTIDE SEQUENCE [LARGE SCALE GENOMIC DNA]</scope>
    <source>
        <strain evidence="4">EAD_L_NR</strain>
    </source>
</reference>
<dbReference type="Gene3D" id="3.30.60.190">
    <property type="match status" value="1"/>
</dbReference>